<dbReference type="InterPro" id="IPR036102">
    <property type="entry name" value="OsmC/Ohrsf"/>
</dbReference>
<name>A0ABS5JRE1_9BACT</name>
<evidence type="ECO:0000313" key="1">
    <source>
        <dbReference type="EMBL" id="MBS2096971.1"/>
    </source>
</evidence>
<dbReference type="PANTHER" id="PTHR34352:SF1">
    <property type="entry name" value="PROTEIN YHFA"/>
    <property type="match status" value="1"/>
</dbReference>
<dbReference type="PANTHER" id="PTHR34352">
    <property type="entry name" value="PROTEIN YHFA"/>
    <property type="match status" value="1"/>
</dbReference>
<protein>
    <submittedName>
        <fullName evidence="1">OsmC family protein</fullName>
    </submittedName>
</protein>
<sequence>MKSSVNLKWTGNMSWETELFGHKLVLDAGTENGGEDKGPRPKPLMLTALAGCTGMDVVSILKKMRVEFEDLQVIVEGDMTEEHPKYYEKMHVIYQFKGKDLPMDKLQKAVSLSEEKYCGVSALYKKAIPLTTEIRIVE</sequence>
<proteinExistence type="predicted"/>
<dbReference type="Proteomes" id="UP000708576">
    <property type="component" value="Unassembled WGS sequence"/>
</dbReference>
<gene>
    <name evidence="1" type="ORF">KEM10_01695</name>
</gene>
<dbReference type="Pfam" id="PF02566">
    <property type="entry name" value="OsmC"/>
    <property type="match status" value="1"/>
</dbReference>
<dbReference type="SUPFAM" id="SSF82784">
    <property type="entry name" value="OsmC-like"/>
    <property type="match status" value="1"/>
</dbReference>
<organism evidence="1 2">
    <name type="scientific">Carboxylicivirga linearis</name>
    <dbReference type="NCBI Taxonomy" id="1628157"/>
    <lineage>
        <taxon>Bacteria</taxon>
        <taxon>Pseudomonadati</taxon>
        <taxon>Bacteroidota</taxon>
        <taxon>Bacteroidia</taxon>
        <taxon>Marinilabiliales</taxon>
        <taxon>Marinilabiliaceae</taxon>
        <taxon>Carboxylicivirga</taxon>
    </lineage>
</organism>
<dbReference type="InterPro" id="IPR003718">
    <property type="entry name" value="OsmC/Ohr_fam"/>
</dbReference>
<dbReference type="RefSeq" id="WP_212212650.1">
    <property type="nucleotide sequence ID" value="NZ_JAGUCO010000001.1"/>
</dbReference>
<comment type="caution">
    <text evidence="1">The sequence shown here is derived from an EMBL/GenBank/DDBJ whole genome shotgun (WGS) entry which is preliminary data.</text>
</comment>
<evidence type="ECO:0000313" key="2">
    <source>
        <dbReference type="Proteomes" id="UP000708576"/>
    </source>
</evidence>
<dbReference type="InterPro" id="IPR015946">
    <property type="entry name" value="KH_dom-like_a/b"/>
</dbReference>
<accession>A0ABS5JRE1</accession>
<reference evidence="1 2" key="1">
    <citation type="journal article" date="2015" name="Int. J. Syst. Evol. Microbiol.">
        <title>Carboxylicivirga linearis sp. nov., isolated from a sea cucumber culture pond.</title>
        <authorList>
            <person name="Wang F.Q."/>
            <person name="Zhou Y.X."/>
            <person name="Lin X.Z."/>
            <person name="Chen G.J."/>
            <person name="Du Z.J."/>
        </authorList>
    </citation>
    <scope>NUCLEOTIDE SEQUENCE [LARGE SCALE GENOMIC DNA]</scope>
    <source>
        <strain evidence="1 2">FB218</strain>
    </source>
</reference>
<dbReference type="EMBL" id="JAGUCO010000001">
    <property type="protein sequence ID" value="MBS2096971.1"/>
    <property type="molecule type" value="Genomic_DNA"/>
</dbReference>
<dbReference type="Gene3D" id="3.30.300.20">
    <property type="match status" value="1"/>
</dbReference>
<keyword evidence="2" id="KW-1185">Reference proteome</keyword>